<feature type="domain" description="HTH araC/xylS-type" evidence="5">
    <location>
        <begin position="308"/>
        <end position="414"/>
    </location>
</feature>
<dbReference type="STRING" id="456481.LEPBI_I2504"/>
<dbReference type="Pfam" id="PF12833">
    <property type="entry name" value="HTH_18"/>
    <property type="match status" value="1"/>
</dbReference>
<dbReference type="Gene3D" id="1.10.10.60">
    <property type="entry name" value="Homeodomain-like"/>
    <property type="match status" value="2"/>
</dbReference>
<dbReference type="PROSITE" id="PS01124">
    <property type="entry name" value="HTH_ARAC_FAMILY_2"/>
    <property type="match status" value="1"/>
</dbReference>
<feature type="transmembrane region" description="Helical" evidence="4">
    <location>
        <begin position="199"/>
        <end position="219"/>
    </location>
</feature>
<dbReference type="InterPro" id="IPR011623">
    <property type="entry name" value="7TMR_DISM_rcpt_extracell_dom1"/>
</dbReference>
<proteinExistence type="predicted"/>
<keyword evidence="4" id="KW-0812">Transmembrane</keyword>
<dbReference type="EMBL" id="CP000786">
    <property type="protein sequence ID" value="ABZ98590.1"/>
    <property type="molecule type" value="Genomic_DNA"/>
</dbReference>
<keyword evidence="2" id="KW-0238">DNA-binding</keyword>
<evidence type="ECO:0000313" key="7">
    <source>
        <dbReference type="Proteomes" id="UP000001847"/>
    </source>
</evidence>
<dbReference type="InterPro" id="IPR020449">
    <property type="entry name" value="Tscrpt_reg_AraC-type_HTH"/>
</dbReference>
<dbReference type="GO" id="GO:0043565">
    <property type="term" value="F:sequence-specific DNA binding"/>
    <property type="evidence" value="ECO:0007669"/>
    <property type="project" value="InterPro"/>
</dbReference>
<dbReference type="SMART" id="SM00342">
    <property type="entry name" value="HTH_ARAC"/>
    <property type="match status" value="1"/>
</dbReference>
<dbReference type="Proteomes" id="UP000001847">
    <property type="component" value="Chromosome I"/>
</dbReference>
<evidence type="ECO:0000256" key="4">
    <source>
        <dbReference type="SAM" id="Phobius"/>
    </source>
</evidence>
<name>B0SLK4_LEPBP</name>
<keyword evidence="3" id="KW-0804">Transcription</keyword>
<feature type="transmembrane region" description="Helical" evidence="4">
    <location>
        <begin position="78"/>
        <end position="97"/>
    </location>
</feature>
<organism evidence="6 7">
    <name type="scientific">Leptospira biflexa serovar Patoc (strain Patoc 1 / ATCC 23582 / Paris)</name>
    <dbReference type="NCBI Taxonomy" id="456481"/>
    <lineage>
        <taxon>Bacteria</taxon>
        <taxon>Pseudomonadati</taxon>
        <taxon>Spirochaetota</taxon>
        <taxon>Spirochaetia</taxon>
        <taxon>Leptospirales</taxon>
        <taxon>Leptospiraceae</taxon>
        <taxon>Leptospira</taxon>
    </lineage>
</organism>
<keyword evidence="1" id="KW-0805">Transcription regulation</keyword>
<dbReference type="SUPFAM" id="SSF46689">
    <property type="entry name" value="Homeodomain-like"/>
    <property type="match status" value="1"/>
</dbReference>
<dbReference type="InterPro" id="IPR018060">
    <property type="entry name" value="HTH_AraC"/>
</dbReference>
<dbReference type="InterPro" id="IPR018062">
    <property type="entry name" value="HTH_AraC-typ_CS"/>
</dbReference>
<evidence type="ECO:0000259" key="5">
    <source>
        <dbReference type="PROSITE" id="PS01124"/>
    </source>
</evidence>
<dbReference type="PRINTS" id="PR00032">
    <property type="entry name" value="HTHARAC"/>
</dbReference>
<reference evidence="6 7" key="1">
    <citation type="journal article" date="2008" name="PLoS ONE">
        <title>Genome sequence of the saprophyte Leptospira biflexa provides insights into the evolution of Leptospira and the pathogenesis of leptospirosis.</title>
        <authorList>
            <person name="Picardeau M."/>
            <person name="Bulach D.M."/>
            <person name="Bouchier C."/>
            <person name="Zuerner R.L."/>
            <person name="Zidane N."/>
            <person name="Wilson P.J."/>
            <person name="Creno S."/>
            <person name="Kuczek E.S."/>
            <person name="Bommezzadri S."/>
            <person name="Davis J.C."/>
            <person name="McGrath A."/>
            <person name="Johnson M.J."/>
            <person name="Boursaux-Eude C."/>
            <person name="Seemann T."/>
            <person name="Rouy Z."/>
            <person name="Coppel R.L."/>
            <person name="Rood J.I."/>
            <person name="Lajus A."/>
            <person name="Davies J.K."/>
            <person name="Medigue C."/>
            <person name="Adler B."/>
        </authorList>
    </citation>
    <scope>NUCLEOTIDE SEQUENCE [LARGE SCALE GENOMIC DNA]</scope>
    <source>
        <strain evidence="7">Patoc 1 / ATCC 23582 / Paris</strain>
    </source>
</reference>
<dbReference type="AlphaFoldDB" id="B0SLK4"/>
<feature type="transmembrane region" description="Helical" evidence="4">
    <location>
        <begin position="174"/>
        <end position="193"/>
    </location>
</feature>
<accession>B0SLK4</accession>
<evidence type="ECO:0000256" key="2">
    <source>
        <dbReference type="ARBA" id="ARBA00023125"/>
    </source>
</evidence>
<evidence type="ECO:0000313" key="6">
    <source>
        <dbReference type="EMBL" id="ABZ98590.1"/>
    </source>
</evidence>
<gene>
    <name evidence="6" type="ordered locus">LEPBI_I2504</name>
</gene>
<keyword evidence="7" id="KW-1185">Reference proteome</keyword>
<evidence type="ECO:0000256" key="3">
    <source>
        <dbReference type="ARBA" id="ARBA00023163"/>
    </source>
</evidence>
<keyword evidence="4" id="KW-0472">Membrane</keyword>
<sequence length="419" mass="49152">MQWTGSGRKWTTEGDLVPKRKHLFPNHPFPIFSIDTKSLKDHPTFYLEAKTVSNFLFAPKLLTKDGILQSVMETRDHFLVFFSVLLIVFILNLSIYFNTRNTSFLYYCFYILCSGFYQISYTGYGKIYLWSDWIRWNDRSLVFFGSIALWSVILFSNSFLLLSKRMPKLNRVMIVFSVLVVSNAILSLFWKHIIFDQTIHFLAIFVSFTLMGAGIYVFFQKYQMAKYYIVAWFCLLLAIISFNLYAFNILPDHFILRNAIQYGNFFEIILFQFALFARIQETKEVPIFFATVSKPRLSEQRIANLNSDQILKDIDSALVTEKLYLDEDLNLQNVASKFRLRTDQLSAIINQKQGINFNQWINGYRIREACQLMEKDPEKNILTIAFAVGFNSKSAFNDAFKRVMGETPTEYRKRFLQLV</sequence>
<dbReference type="InterPro" id="IPR009057">
    <property type="entry name" value="Homeodomain-like_sf"/>
</dbReference>
<dbReference type="HOGENOM" id="CLU_037021_0_0_12"/>
<dbReference type="KEGG" id="lbi:LEPBI_I2504"/>
<dbReference type="PANTHER" id="PTHR43280">
    <property type="entry name" value="ARAC-FAMILY TRANSCRIPTIONAL REGULATOR"/>
    <property type="match status" value="1"/>
</dbReference>
<keyword evidence="4" id="KW-1133">Transmembrane helix</keyword>
<feature type="transmembrane region" description="Helical" evidence="4">
    <location>
        <begin position="226"/>
        <end position="247"/>
    </location>
</feature>
<dbReference type="PROSITE" id="PS00041">
    <property type="entry name" value="HTH_ARAC_FAMILY_1"/>
    <property type="match status" value="1"/>
</dbReference>
<evidence type="ECO:0000256" key="1">
    <source>
        <dbReference type="ARBA" id="ARBA00023015"/>
    </source>
</evidence>
<dbReference type="GO" id="GO:0003700">
    <property type="term" value="F:DNA-binding transcription factor activity"/>
    <property type="evidence" value="ECO:0007669"/>
    <property type="project" value="InterPro"/>
</dbReference>
<dbReference type="Pfam" id="PF07695">
    <property type="entry name" value="7TMR-DISM_7TM"/>
    <property type="match status" value="1"/>
</dbReference>
<feature type="transmembrane region" description="Helical" evidence="4">
    <location>
        <begin position="104"/>
        <end position="121"/>
    </location>
</feature>
<feature type="transmembrane region" description="Helical" evidence="4">
    <location>
        <begin position="141"/>
        <end position="162"/>
    </location>
</feature>
<protein>
    <submittedName>
        <fullName evidence="6">Putative transcriptional regulator putative membrane protein</fullName>
    </submittedName>
</protein>
<dbReference type="PANTHER" id="PTHR43280:SF29">
    <property type="entry name" value="ARAC-FAMILY TRANSCRIPTIONAL REGULATOR"/>
    <property type="match status" value="1"/>
</dbReference>